<feature type="domain" description="SHSP" evidence="3">
    <location>
        <begin position="43"/>
        <end position="155"/>
    </location>
</feature>
<proteinExistence type="inferred from homology"/>
<reference evidence="4 5" key="1">
    <citation type="submission" date="2019-02" db="EMBL/GenBank/DDBJ databases">
        <title>Genomic Encyclopedia of Archaeal and Bacterial Type Strains, Phase II (KMG-II): from individual species to whole genera.</title>
        <authorList>
            <person name="Goeker M."/>
        </authorList>
    </citation>
    <scope>NUCLEOTIDE SEQUENCE [LARGE SCALE GENOMIC DNA]</scope>
    <source>
        <strain evidence="4 5">DSM 18328</strain>
    </source>
</reference>
<evidence type="ECO:0000313" key="5">
    <source>
        <dbReference type="Proteomes" id="UP000291097"/>
    </source>
</evidence>
<dbReference type="SUPFAM" id="SSF49764">
    <property type="entry name" value="HSP20-like chaperones"/>
    <property type="match status" value="1"/>
</dbReference>
<protein>
    <submittedName>
        <fullName evidence="4">HSP20 family protein</fullName>
    </submittedName>
</protein>
<accession>A0A482Y1G7</accession>
<dbReference type="CDD" id="cd06464">
    <property type="entry name" value="ACD_sHsps-like"/>
    <property type="match status" value="1"/>
</dbReference>
<gene>
    <name evidence="4" type="ORF">BDK88_3804</name>
</gene>
<evidence type="ECO:0000259" key="3">
    <source>
        <dbReference type="PROSITE" id="PS01031"/>
    </source>
</evidence>
<dbReference type="Pfam" id="PF00011">
    <property type="entry name" value="HSP20"/>
    <property type="match status" value="1"/>
</dbReference>
<dbReference type="EMBL" id="SHMP01000008">
    <property type="protein sequence ID" value="RZV06259.1"/>
    <property type="molecule type" value="Genomic_DNA"/>
</dbReference>
<dbReference type="Gene3D" id="2.60.40.790">
    <property type="match status" value="1"/>
</dbReference>
<evidence type="ECO:0000256" key="1">
    <source>
        <dbReference type="PROSITE-ProRule" id="PRU00285"/>
    </source>
</evidence>
<name>A0A482Y1G7_9EURY</name>
<dbReference type="InterPro" id="IPR008978">
    <property type="entry name" value="HSP20-like_chaperone"/>
</dbReference>
<dbReference type="Proteomes" id="UP000291097">
    <property type="component" value="Unassembled WGS sequence"/>
</dbReference>
<dbReference type="PROSITE" id="PS01031">
    <property type="entry name" value="SHSP"/>
    <property type="match status" value="1"/>
</dbReference>
<evidence type="ECO:0000313" key="4">
    <source>
        <dbReference type="EMBL" id="RZV06259.1"/>
    </source>
</evidence>
<dbReference type="InterPro" id="IPR002068">
    <property type="entry name" value="A-crystallin/Hsp20_dom"/>
</dbReference>
<organism evidence="4 5">
    <name type="scientific">Natrinema hispanicum</name>
    <dbReference type="NCBI Taxonomy" id="392421"/>
    <lineage>
        <taxon>Archaea</taxon>
        <taxon>Methanobacteriati</taxon>
        <taxon>Methanobacteriota</taxon>
        <taxon>Stenosarchaea group</taxon>
        <taxon>Halobacteria</taxon>
        <taxon>Halobacteriales</taxon>
        <taxon>Natrialbaceae</taxon>
        <taxon>Natrinema</taxon>
    </lineage>
</organism>
<evidence type="ECO:0000256" key="2">
    <source>
        <dbReference type="RuleBase" id="RU003616"/>
    </source>
</evidence>
<comment type="similarity">
    <text evidence="1 2">Belongs to the small heat shock protein (HSP20) family.</text>
</comment>
<sequence>MPVRSAMTEERDSTDRFDTQLERLQRQFENISRMWDLERFGLSESEMTSIGIDLIDHGDEFELTANVPGFDRDEIDARLSENTLTITAEREEETEANEELYLKRERAHRSVSRSIRLPEPVNEENVTATYENGVLSLTLPKQQPSDVGGHTIEVE</sequence>
<comment type="caution">
    <text evidence="4">The sequence shown here is derived from an EMBL/GenBank/DDBJ whole genome shotgun (WGS) entry which is preliminary data.</text>
</comment>
<dbReference type="PANTHER" id="PTHR11527">
    <property type="entry name" value="HEAT-SHOCK PROTEIN 20 FAMILY MEMBER"/>
    <property type="match status" value="1"/>
</dbReference>
<dbReference type="AlphaFoldDB" id="A0A482Y1G7"/>
<dbReference type="InterPro" id="IPR031107">
    <property type="entry name" value="Small_HSP"/>
</dbReference>